<reference evidence="1 4" key="2">
    <citation type="submission" date="2020-06" db="EMBL/GenBank/DDBJ databases">
        <title>REHAB project genomes.</title>
        <authorList>
            <person name="Shaw L.P."/>
        </authorList>
    </citation>
    <scope>NUCLEOTIDE SEQUENCE [LARGE SCALE GENOMIC DNA]</scope>
    <source>
        <strain evidence="1 4">RHB30-C10</strain>
    </source>
</reference>
<gene>
    <name evidence="1" type="ORF">HVY77_12685</name>
    <name evidence="2" type="ORF">NCTC10082_04351</name>
</gene>
<accession>A0A2S8JQ11</accession>
<dbReference type="AlphaFoldDB" id="A0A2S8JQ11"/>
<evidence type="ECO:0000313" key="4">
    <source>
        <dbReference type="Proteomes" id="UP000512322"/>
    </source>
</evidence>
<dbReference type="Proteomes" id="UP000255164">
    <property type="component" value="Unassembled WGS sequence"/>
</dbReference>
<sequence length="99" mass="11131">MARKLKPLSRGERAVVRQLAYCLVLADIEQNAIVRAYEQQTGKPWNPDAPDTPMKRALRSSPACARLWKLLGKDIRSVREEIYAGLKTPGTEDGGRREP</sequence>
<dbReference type="Proteomes" id="UP000512322">
    <property type="component" value="Chromosome"/>
</dbReference>
<protein>
    <submittedName>
        <fullName evidence="2">Uncharacterized protein</fullName>
    </submittedName>
</protein>
<evidence type="ECO:0000313" key="1">
    <source>
        <dbReference type="EMBL" id="QMF67753.1"/>
    </source>
</evidence>
<organism evidence="2 3">
    <name type="scientific">Escherichia coli</name>
    <dbReference type="NCBI Taxonomy" id="562"/>
    <lineage>
        <taxon>Bacteria</taxon>
        <taxon>Pseudomonadati</taxon>
        <taxon>Pseudomonadota</taxon>
        <taxon>Gammaproteobacteria</taxon>
        <taxon>Enterobacterales</taxon>
        <taxon>Enterobacteriaceae</taxon>
        <taxon>Escherichia</taxon>
    </lineage>
</organism>
<dbReference type="EMBL" id="UFZA01000002">
    <property type="protein sequence ID" value="STE71470.1"/>
    <property type="molecule type" value="Genomic_DNA"/>
</dbReference>
<evidence type="ECO:0000313" key="3">
    <source>
        <dbReference type="Proteomes" id="UP000255164"/>
    </source>
</evidence>
<reference evidence="2 3" key="1">
    <citation type="submission" date="2018-06" db="EMBL/GenBank/DDBJ databases">
        <authorList>
            <consortium name="Pathogen Informatics"/>
            <person name="Doyle S."/>
        </authorList>
    </citation>
    <scope>NUCLEOTIDE SEQUENCE [LARGE SCALE GENOMIC DNA]</scope>
    <source>
        <strain evidence="2 3">NCTC10082</strain>
    </source>
</reference>
<name>A0A2S8JQ11_ECOLX</name>
<evidence type="ECO:0000313" key="2">
    <source>
        <dbReference type="EMBL" id="STE71470.1"/>
    </source>
</evidence>
<proteinExistence type="predicted"/>
<dbReference type="RefSeq" id="WP_000101558.1">
    <property type="nucleotide sequence ID" value="NZ_BFRW01000106.1"/>
</dbReference>
<dbReference type="EMBL" id="CP057293">
    <property type="protein sequence ID" value="QMF67753.1"/>
    <property type="molecule type" value="Genomic_DNA"/>
</dbReference>